<dbReference type="PANTHER" id="PTHR33336:SF15">
    <property type="entry name" value="ABM DOMAIN-CONTAINING PROTEIN"/>
    <property type="match status" value="1"/>
</dbReference>
<dbReference type="PROSITE" id="PS51725">
    <property type="entry name" value="ABM"/>
    <property type="match status" value="1"/>
</dbReference>
<evidence type="ECO:0000313" key="2">
    <source>
        <dbReference type="EMBL" id="APH70958.1"/>
    </source>
</evidence>
<reference evidence="3" key="1">
    <citation type="submission" date="2016-11" db="EMBL/GenBank/DDBJ databases">
        <title>Mesorhizobium oceanicum sp. nov., isolated from deep seawater in South China Sea.</title>
        <authorList>
            <person name="Fu G.-Y."/>
        </authorList>
    </citation>
    <scope>NUCLEOTIDE SEQUENCE [LARGE SCALE GENOMIC DNA]</scope>
    <source>
        <strain evidence="3">B7</strain>
    </source>
</reference>
<dbReference type="Pfam" id="PF03992">
    <property type="entry name" value="ABM"/>
    <property type="match status" value="1"/>
</dbReference>
<dbReference type="InterPro" id="IPR011008">
    <property type="entry name" value="Dimeric_a/b-barrel"/>
</dbReference>
<dbReference type="EMBL" id="CP018171">
    <property type="protein sequence ID" value="APH70958.1"/>
    <property type="molecule type" value="Genomic_DNA"/>
</dbReference>
<dbReference type="OrthoDB" id="287932at2"/>
<dbReference type="STRING" id="1670800.BSQ44_05890"/>
<name>A0A1L3SNI5_9HYPH</name>
<dbReference type="KEGG" id="meso:BSQ44_05890"/>
<dbReference type="SUPFAM" id="SSF54909">
    <property type="entry name" value="Dimeric alpha+beta barrel"/>
    <property type="match status" value="1"/>
</dbReference>
<dbReference type="Gene3D" id="3.30.70.100">
    <property type="match status" value="1"/>
</dbReference>
<dbReference type="AlphaFoldDB" id="A0A1L3SNI5"/>
<dbReference type="PANTHER" id="PTHR33336">
    <property type="entry name" value="QUINOL MONOOXYGENASE YGIN-RELATED"/>
    <property type="match status" value="1"/>
</dbReference>
<sequence length="98" mass="10920">MIYVVATLTIKPGSLEALRAPAAACIAETLKEKGCIAYELHQSLSDPEKLVFVEKWETREDLTAHSKQPHLAVWRDASAPHLVSRAIEIVHADKVEEF</sequence>
<dbReference type="InterPro" id="IPR050744">
    <property type="entry name" value="AI-2_Isomerase_LsrG"/>
</dbReference>
<keyword evidence="2" id="KW-0560">Oxidoreductase</keyword>
<evidence type="ECO:0000259" key="1">
    <source>
        <dbReference type="PROSITE" id="PS51725"/>
    </source>
</evidence>
<dbReference type="Proteomes" id="UP000182840">
    <property type="component" value="Chromosome"/>
</dbReference>
<proteinExistence type="predicted"/>
<keyword evidence="3" id="KW-1185">Reference proteome</keyword>
<dbReference type="GO" id="GO:0004497">
    <property type="term" value="F:monooxygenase activity"/>
    <property type="evidence" value="ECO:0007669"/>
    <property type="project" value="UniProtKB-KW"/>
</dbReference>
<gene>
    <name evidence="2" type="ORF">BSQ44_05890</name>
</gene>
<dbReference type="InterPro" id="IPR007138">
    <property type="entry name" value="ABM_dom"/>
</dbReference>
<evidence type="ECO:0000313" key="3">
    <source>
        <dbReference type="Proteomes" id="UP000182840"/>
    </source>
</evidence>
<keyword evidence="2" id="KW-0503">Monooxygenase</keyword>
<accession>A0A1L3SNI5</accession>
<dbReference type="RefSeq" id="WP_072602368.1">
    <property type="nucleotide sequence ID" value="NZ_CP018171.1"/>
</dbReference>
<feature type="domain" description="ABM" evidence="1">
    <location>
        <begin position="2"/>
        <end position="90"/>
    </location>
</feature>
<organism evidence="2 3">
    <name type="scientific">Aquibium oceanicum</name>
    <dbReference type="NCBI Taxonomy" id="1670800"/>
    <lineage>
        <taxon>Bacteria</taxon>
        <taxon>Pseudomonadati</taxon>
        <taxon>Pseudomonadota</taxon>
        <taxon>Alphaproteobacteria</taxon>
        <taxon>Hyphomicrobiales</taxon>
        <taxon>Phyllobacteriaceae</taxon>
        <taxon>Aquibium</taxon>
    </lineage>
</organism>
<protein>
    <submittedName>
        <fullName evidence="2">Antibiotic biosynthesis monooxygenase</fullName>
    </submittedName>
</protein>